<dbReference type="SUPFAM" id="SSF46689">
    <property type="entry name" value="Homeodomain-like"/>
    <property type="match status" value="1"/>
</dbReference>
<protein>
    <submittedName>
        <fullName evidence="3">Transposase</fullName>
    </submittedName>
</protein>
<comment type="caution">
    <text evidence="3">The sequence shown here is derived from an EMBL/GenBank/DDBJ whole genome shotgun (WGS) entry which is preliminary data.</text>
</comment>
<dbReference type="Gene3D" id="1.10.10.60">
    <property type="entry name" value="Homeodomain-like"/>
    <property type="match status" value="1"/>
</dbReference>
<proteinExistence type="inferred from homology"/>
<evidence type="ECO:0000313" key="4">
    <source>
        <dbReference type="Proteomes" id="UP000194008"/>
    </source>
</evidence>
<name>A0A1X1ITD9_STROR</name>
<dbReference type="Proteomes" id="UP000194008">
    <property type="component" value="Unassembled WGS sequence"/>
</dbReference>
<feature type="domain" description="Insertion element IS150 protein InsJ-like helix-turn-helix" evidence="2">
    <location>
        <begin position="15"/>
        <end position="65"/>
    </location>
</feature>
<gene>
    <name evidence="3" type="ORF">B7709_09910</name>
</gene>
<dbReference type="AlphaFoldDB" id="A0A1X1ITD9"/>
<dbReference type="Pfam" id="PF13518">
    <property type="entry name" value="HTH_28"/>
    <property type="match status" value="1"/>
</dbReference>
<comment type="similarity">
    <text evidence="1">Belongs to the IS150/IS1296 orfA family.</text>
</comment>
<dbReference type="PANTHER" id="PTHR33795:SF1">
    <property type="entry name" value="INSERTION ELEMENT IS150 PROTEIN INSJ"/>
    <property type="match status" value="1"/>
</dbReference>
<dbReference type="RefSeq" id="WP_084972617.1">
    <property type="nucleotide sequence ID" value="NZ_NCUW01000030.1"/>
</dbReference>
<evidence type="ECO:0000256" key="1">
    <source>
        <dbReference type="ARBA" id="ARBA00038232"/>
    </source>
</evidence>
<dbReference type="InterPro" id="IPR009057">
    <property type="entry name" value="Homeodomain-like_sf"/>
</dbReference>
<evidence type="ECO:0000313" key="3">
    <source>
        <dbReference type="EMBL" id="ORO76223.1"/>
    </source>
</evidence>
<evidence type="ECO:0000259" key="2">
    <source>
        <dbReference type="Pfam" id="PF13518"/>
    </source>
</evidence>
<dbReference type="InterPro" id="IPR052057">
    <property type="entry name" value="IS150/IS1296_orfA-like"/>
</dbReference>
<dbReference type="EMBL" id="NCUW01000030">
    <property type="protein sequence ID" value="ORO76223.1"/>
    <property type="molecule type" value="Genomic_DNA"/>
</dbReference>
<dbReference type="InterPro" id="IPR055247">
    <property type="entry name" value="InsJ-like_HTH"/>
</dbReference>
<accession>A0A1X1ITD9</accession>
<organism evidence="3 4">
    <name type="scientific">Streptococcus oralis subsp. dentisani</name>
    <dbReference type="NCBI Taxonomy" id="1458253"/>
    <lineage>
        <taxon>Bacteria</taxon>
        <taxon>Bacillati</taxon>
        <taxon>Bacillota</taxon>
        <taxon>Bacilli</taxon>
        <taxon>Lactobacillales</taxon>
        <taxon>Streptococcaceae</taxon>
        <taxon>Streptococcus</taxon>
    </lineage>
</organism>
<sequence>MVKKGSQFTTYHPDFKLQVVEDYLSGKSGSLTLIARKYGLKSKSQIEIWVKKYRNNPDLLKQDLRGKSSTRRPKSVKLEDMTLEEQNEYIRMENDILKTLRALLQK</sequence>
<reference evidence="3 4" key="1">
    <citation type="journal article" date="2016" name="Eur. J. Clin. Microbiol. Infect. Dis.">
        <title>Whole genome sequencing as a tool for phylogenetic analysis of clinical strains of Mitis group streptococci.</title>
        <authorList>
            <person name="Rasmussen L.H."/>
            <person name="Dargis R."/>
            <person name="Hojholt K."/>
            <person name="Christensen J.J."/>
            <person name="Skovgaard O."/>
            <person name="Justesen U.S."/>
            <person name="Rosenvinge F.S."/>
            <person name="Moser C."/>
            <person name="Lukjancenko O."/>
            <person name="Rasmussen S."/>
            <person name="Nielsen X.C."/>
        </authorList>
    </citation>
    <scope>NUCLEOTIDE SEQUENCE [LARGE SCALE GENOMIC DNA]</scope>
    <source>
        <strain evidence="3 4">Y_5914_11</strain>
    </source>
</reference>
<dbReference type="PANTHER" id="PTHR33795">
    <property type="entry name" value="INSERTION ELEMENT IS150 PROTEIN INSJ"/>
    <property type="match status" value="1"/>
</dbReference>